<dbReference type="SUPFAM" id="SSF50998">
    <property type="entry name" value="Quinoprotein alcohol dehydrogenase-like"/>
    <property type="match status" value="1"/>
</dbReference>
<gene>
    <name evidence="5" type="ORF">BCF44_101216</name>
</gene>
<evidence type="ECO:0000313" key="5">
    <source>
        <dbReference type="EMBL" id="REH55199.1"/>
    </source>
</evidence>
<feature type="repeat" description="WD" evidence="3">
    <location>
        <begin position="929"/>
        <end position="962"/>
    </location>
</feature>
<dbReference type="InterPro" id="IPR015943">
    <property type="entry name" value="WD40/YVTN_repeat-like_dom_sf"/>
</dbReference>
<feature type="repeat" description="WD" evidence="3">
    <location>
        <begin position="685"/>
        <end position="716"/>
    </location>
</feature>
<dbReference type="PROSITE" id="PS00678">
    <property type="entry name" value="WD_REPEATS_1"/>
    <property type="match status" value="7"/>
</dbReference>
<dbReference type="InterPro" id="IPR001387">
    <property type="entry name" value="Cro/C1-type_HTH"/>
</dbReference>
<feature type="repeat" description="WD" evidence="3">
    <location>
        <begin position="802"/>
        <end position="843"/>
    </location>
</feature>
<dbReference type="Pfam" id="PF20703">
    <property type="entry name" value="nSTAND1"/>
    <property type="match status" value="1"/>
</dbReference>
<dbReference type="Gene3D" id="2.130.10.10">
    <property type="entry name" value="YVTN repeat-like/Quinoprotein amine dehydrogenase"/>
    <property type="match status" value="6"/>
</dbReference>
<dbReference type="CDD" id="cd00093">
    <property type="entry name" value="HTH_XRE"/>
    <property type="match status" value="1"/>
</dbReference>
<dbReference type="SUPFAM" id="SSF52540">
    <property type="entry name" value="P-loop containing nucleoside triphosphate hydrolases"/>
    <property type="match status" value="1"/>
</dbReference>
<feature type="repeat" description="WD" evidence="3">
    <location>
        <begin position="1047"/>
        <end position="1088"/>
    </location>
</feature>
<dbReference type="PROSITE" id="PS50294">
    <property type="entry name" value="WD_REPEATS_REGION"/>
    <property type="match status" value="10"/>
</dbReference>
<feature type="repeat" description="WD" evidence="3">
    <location>
        <begin position="726"/>
        <end position="760"/>
    </location>
</feature>
<dbReference type="SUPFAM" id="SSF47413">
    <property type="entry name" value="lambda repressor-like DNA-binding domains"/>
    <property type="match status" value="1"/>
</dbReference>
<dbReference type="EMBL" id="QUNO01000001">
    <property type="protein sequence ID" value="REH55199.1"/>
    <property type="molecule type" value="Genomic_DNA"/>
</dbReference>
<keyword evidence="1 3" id="KW-0853">WD repeat</keyword>
<dbReference type="PANTHER" id="PTHR19879">
    <property type="entry name" value="TRANSCRIPTION INITIATION FACTOR TFIID"/>
    <property type="match status" value="1"/>
</dbReference>
<dbReference type="OrthoDB" id="192618at2"/>
<dbReference type="SMART" id="SM00320">
    <property type="entry name" value="WD40"/>
    <property type="match status" value="12"/>
</dbReference>
<keyword evidence="2" id="KW-0677">Repeat</keyword>
<dbReference type="PANTHER" id="PTHR19879:SF9">
    <property type="entry name" value="TRANSCRIPTION INITIATION FACTOR TFIID SUBUNIT 5"/>
    <property type="match status" value="1"/>
</dbReference>
<feature type="repeat" description="WD" evidence="3">
    <location>
        <begin position="1131"/>
        <end position="1162"/>
    </location>
</feature>
<sequence>MPRPERPLDPDRDVVQSFAARLRKLREQAGSPGYRELARRAHYSATTLSDAAGGRKLPSLAVTLAYVAACDGDRAEWEAYWRAAAAELAPAEVTDINGEVRAPYVGLASFQPEDADRFFGREHLVGQLTARLRRQRFIAVFGPSGSGKSSLLRAGLIPAVTAGHGADGHPCSTVLFTPGEHPLQECATQFAARLRIPAGTVLADLETDPTHLHLAVRQVLADKPDQAEMLLVVDQFEELFTVCRDTRQRSQFIAALLAAAQATASRARVVLGIRADFYAHCAQHPDLVEALEDAQVLVGSMRADELRAAITRPAAQAGLVVEAALVSTIVSEMLGNAGALPLMSHALVETWRRRRGTTLSLTGYQEAGGVAGALSRTAEHTYQSLSLAQQRTARAVLLRLVSLNEGAQDTRRRCPRAELDHLLSEDRTAAAEAVDETVAVTLEALAQARLLTVDADSVQIAHEALIRSWPRLRQWLDENRDGLRTHRQLTEAAQSWDALDRDPGSLYRGARLAAAQAWVSAAGHAAGLNAVEREFLGASDRAARHVVRRQRRVITALVTALVVTLAAAGVAIYQRQSAVDESRTALAGKLALQSTAAAPERPDEAMLLAVGAYYEDPTAPEARDALLSSQSRYFIGRLTGHTNVITGLAFSPDNRVVATASFDNTVRLWDPHSRTVIGTVPGRFMALSPDGRTIATDNQHATVTLWDVAHQRAMATFTGDTGGTLVDSLTFSPDGQTLATTSNDRVVRLWDMRSRSLVGTLQNDNHSLYGVAFSPDGHTIATTTGDGSVRLWDVASRTQVAVLTGNAAITAVAFSPDGHTIATTTGDGSLRLWDVASGKQFGVLTGTAGPALDVVFSPDGRTVAATSGADHTVMLWALQGPIITASPAAPVTQVTFSRDGRFLATAQQDGVVRLWDALSHAPQATLAGTTVAFSPGDHLVATGGDDGIVRLWDTATHTQVAELIGHVGPIRSVAFSPDGRVLSSAGDDATVRLWDVAAHRQIVAAAEHTGPVTSVAFSSNGTTLASAGDDGFVRLWDVVSHKQVAALIGHSGHVHAVAFSPDGTTLASAGDDGFVRLWDVVSHKQVAALIGHSGHVHAVAFSPDGTTLASAGDDGFVRLWDVVSHKQVTALTGHTGPASSVAFSPDGHALVSGGEDTTARQWVLDPVRVVSDDCRLLGATARTLWEQLLAGLPYPPLCPGNP</sequence>
<dbReference type="PRINTS" id="PR00320">
    <property type="entry name" value="GPROTEINBRPT"/>
</dbReference>
<dbReference type="InterPro" id="IPR049052">
    <property type="entry name" value="nSTAND1"/>
</dbReference>
<organism evidence="5 6">
    <name type="scientific">Kutzneria buriramensis</name>
    <dbReference type="NCBI Taxonomy" id="1045776"/>
    <lineage>
        <taxon>Bacteria</taxon>
        <taxon>Bacillati</taxon>
        <taxon>Actinomycetota</taxon>
        <taxon>Actinomycetes</taxon>
        <taxon>Pseudonocardiales</taxon>
        <taxon>Pseudonocardiaceae</taxon>
        <taxon>Kutzneria</taxon>
    </lineage>
</organism>
<accession>A0A3E0I992</accession>
<dbReference type="GO" id="GO:0003677">
    <property type="term" value="F:DNA binding"/>
    <property type="evidence" value="ECO:0007669"/>
    <property type="project" value="InterPro"/>
</dbReference>
<name>A0A3E0I992_9PSEU</name>
<dbReference type="CDD" id="cd00200">
    <property type="entry name" value="WD40"/>
    <property type="match status" value="2"/>
</dbReference>
<evidence type="ECO:0000256" key="3">
    <source>
        <dbReference type="PROSITE-ProRule" id="PRU00221"/>
    </source>
</evidence>
<dbReference type="InterPro" id="IPR027417">
    <property type="entry name" value="P-loop_NTPase"/>
</dbReference>
<comment type="caution">
    <text evidence="5">The sequence shown here is derived from an EMBL/GenBank/DDBJ whole genome shotgun (WGS) entry which is preliminary data.</text>
</comment>
<feature type="repeat" description="WD" evidence="3">
    <location>
        <begin position="761"/>
        <end position="802"/>
    </location>
</feature>
<dbReference type="Proteomes" id="UP000256269">
    <property type="component" value="Unassembled WGS sequence"/>
</dbReference>
<dbReference type="InterPro" id="IPR020472">
    <property type="entry name" value="WD40_PAC1"/>
</dbReference>
<evidence type="ECO:0000313" key="6">
    <source>
        <dbReference type="Proteomes" id="UP000256269"/>
    </source>
</evidence>
<protein>
    <submittedName>
        <fullName evidence="5">WD40 repeat protein</fullName>
    </submittedName>
</protein>
<dbReference type="Pfam" id="PF13560">
    <property type="entry name" value="HTH_31"/>
    <property type="match status" value="1"/>
</dbReference>
<evidence type="ECO:0000256" key="1">
    <source>
        <dbReference type="ARBA" id="ARBA00022574"/>
    </source>
</evidence>
<feature type="repeat" description="WD" evidence="3">
    <location>
        <begin position="638"/>
        <end position="679"/>
    </location>
</feature>
<feature type="repeat" description="WD" evidence="3">
    <location>
        <begin position="884"/>
        <end position="916"/>
    </location>
</feature>
<dbReference type="InterPro" id="IPR010982">
    <property type="entry name" value="Lambda_DNA-bd_dom_sf"/>
</dbReference>
<dbReference type="InterPro" id="IPR036322">
    <property type="entry name" value="WD40_repeat_dom_sf"/>
</dbReference>
<feature type="repeat" description="WD" evidence="3">
    <location>
        <begin position="1089"/>
        <end position="1130"/>
    </location>
</feature>
<proteinExistence type="predicted"/>
<feature type="repeat" description="WD" evidence="3">
    <location>
        <begin position="963"/>
        <end position="1004"/>
    </location>
</feature>
<dbReference type="SMART" id="SM00530">
    <property type="entry name" value="HTH_XRE"/>
    <property type="match status" value="1"/>
</dbReference>
<dbReference type="SUPFAM" id="SSF50978">
    <property type="entry name" value="WD40 repeat-like"/>
    <property type="match status" value="1"/>
</dbReference>
<keyword evidence="6" id="KW-1185">Reference proteome</keyword>
<dbReference type="AlphaFoldDB" id="A0A3E0I992"/>
<reference evidence="5 6" key="1">
    <citation type="submission" date="2018-08" db="EMBL/GenBank/DDBJ databases">
        <title>Genomic Encyclopedia of Archaeal and Bacterial Type Strains, Phase II (KMG-II): from individual species to whole genera.</title>
        <authorList>
            <person name="Goeker M."/>
        </authorList>
    </citation>
    <scope>NUCLEOTIDE SEQUENCE [LARGE SCALE GENOMIC DNA]</scope>
    <source>
        <strain evidence="5 6">DSM 45791</strain>
    </source>
</reference>
<dbReference type="InterPro" id="IPR001680">
    <property type="entry name" value="WD40_rpt"/>
</dbReference>
<dbReference type="Gene3D" id="3.40.50.300">
    <property type="entry name" value="P-loop containing nucleotide triphosphate hydrolases"/>
    <property type="match status" value="1"/>
</dbReference>
<evidence type="ECO:0000256" key="2">
    <source>
        <dbReference type="ARBA" id="ARBA00022737"/>
    </source>
</evidence>
<dbReference type="Pfam" id="PF00400">
    <property type="entry name" value="WD40"/>
    <property type="match status" value="12"/>
</dbReference>
<evidence type="ECO:0000259" key="4">
    <source>
        <dbReference type="SMART" id="SM00530"/>
    </source>
</evidence>
<dbReference type="PROSITE" id="PS50082">
    <property type="entry name" value="WD_REPEATS_2"/>
    <property type="match status" value="12"/>
</dbReference>
<feature type="domain" description="HTH cro/C1-type" evidence="4">
    <location>
        <begin position="21"/>
        <end position="77"/>
    </location>
</feature>
<dbReference type="InterPro" id="IPR011047">
    <property type="entry name" value="Quinoprotein_ADH-like_sf"/>
</dbReference>
<dbReference type="InterPro" id="IPR019775">
    <property type="entry name" value="WD40_repeat_CS"/>
</dbReference>
<feature type="repeat" description="WD" evidence="3">
    <location>
        <begin position="1005"/>
        <end position="1046"/>
    </location>
</feature>